<dbReference type="WBParaSite" id="ASIM_0001532801-mRNA-1">
    <property type="protein sequence ID" value="ASIM_0001532801-mRNA-1"/>
    <property type="gene ID" value="ASIM_0001532801"/>
</dbReference>
<reference evidence="5" key="1">
    <citation type="submission" date="2017-02" db="UniProtKB">
        <authorList>
            <consortium name="WormBaseParasite"/>
        </authorList>
    </citation>
    <scope>IDENTIFICATION</scope>
</reference>
<dbReference type="OrthoDB" id="5877542at2759"/>
<keyword evidence="1" id="KW-0175">Coiled coil</keyword>
<feature type="coiled-coil region" evidence="1">
    <location>
        <begin position="83"/>
        <end position="180"/>
    </location>
</feature>
<keyword evidence="4" id="KW-1185">Reference proteome</keyword>
<feature type="compositionally biased region" description="Basic residues" evidence="2">
    <location>
        <begin position="17"/>
        <end position="31"/>
    </location>
</feature>
<dbReference type="Gene3D" id="1.10.287.1490">
    <property type="match status" value="1"/>
</dbReference>
<gene>
    <name evidence="3" type="ORF">ASIM_LOCUS14738</name>
</gene>
<evidence type="ECO:0000256" key="2">
    <source>
        <dbReference type="SAM" id="MobiDB-lite"/>
    </source>
</evidence>
<feature type="coiled-coil region" evidence="1">
    <location>
        <begin position="324"/>
        <end position="351"/>
    </location>
</feature>
<protein>
    <submittedName>
        <fullName evidence="3 5">Uncharacterized protein</fullName>
    </submittedName>
</protein>
<evidence type="ECO:0000313" key="5">
    <source>
        <dbReference type="WBParaSite" id="ASIM_0001532801-mRNA-1"/>
    </source>
</evidence>
<accession>A0A0M3K2Z9</accession>
<organism evidence="5">
    <name type="scientific">Anisakis simplex</name>
    <name type="common">Herring worm</name>
    <dbReference type="NCBI Taxonomy" id="6269"/>
    <lineage>
        <taxon>Eukaryota</taxon>
        <taxon>Metazoa</taxon>
        <taxon>Ecdysozoa</taxon>
        <taxon>Nematoda</taxon>
        <taxon>Chromadorea</taxon>
        <taxon>Rhabditida</taxon>
        <taxon>Spirurina</taxon>
        <taxon>Ascaridomorpha</taxon>
        <taxon>Ascaridoidea</taxon>
        <taxon>Anisakidae</taxon>
        <taxon>Anisakis</taxon>
        <taxon>Anisakis simplex complex</taxon>
    </lineage>
</organism>
<evidence type="ECO:0000313" key="4">
    <source>
        <dbReference type="Proteomes" id="UP000267096"/>
    </source>
</evidence>
<reference evidence="3 4" key="2">
    <citation type="submission" date="2018-11" db="EMBL/GenBank/DDBJ databases">
        <authorList>
            <consortium name="Pathogen Informatics"/>
        </authorList>
    </citation>
    <scope>NUCLEOTIDE SEQUENCE [LARGE SCALE GENOMIC DNA]</scope>
</reference>
<dbReference type="EMBL" id="UYRR01031903">
    <property type="protein sequence ID" value="VDK53208.1"/>
    <property type="molecule type" value="Genomic_DNA"/>
</dbReference>
<dbReference type="Proteomes" id="UP000267096">
    <property type="component" value="Unassembled WGS sequence"/>
</dbReference>
<proteinExistence type="predicted"/>
<evidence type="ECO:0000313" key="3">
    <source>
        <dbReference type="EMBL" id="VDK53208.1"/>
    </source>
</evidence>
<feature type="region of interest" description="Disordered" evidence="2">
    <location>
        <begin position="1"/>
        <end position="52"/>
    </location>
</feature>
<dbReference type="AlphaFoldDB" id="A0A0M3K2Z9"/>
<sequence length="408" mass="47226">MFKLKRGSTSREDDRSQRHRHKSHKRRRHKSRSESRSRSVTRSPNERKPPVVYMNPAFQPVYGVQPMPSQAEIELRSTLVTQLSSCEQRISSLESELRAAQLARGRAEQTVFDVNAEKLRLESHNAEIVQVMKTLERAVEELQKNCNALKIENDRRRRDLENAEKTISSCKEQNNFLNERNSKLVKKCEGLCEENKTIHNRRDESARELADLRPRMDSMQAELRQRIEEGRKMIAQLRSFEEKERIWKKEKGDLEKRIEIKDAVAAAERKNNDEWKKRSLAEKAELERKVKLADPEITRALDAVCCFVLGMRKNYSIFAIDEVRTFYERKLETVACEVNDLKKKLSDVTSEYRLRTTDNNRIKSSDSFEFRSNSAPPATELTNGCALLNCSNSTSNSSCSDVAIAETI</sequence>
<evidence type="ECO:0000256" key="1">
    <source>
        <dbReference type="SAM" id="Coils"/>
    </source>
</evidence>
<name>A0A0M3K2Z9_ANISI</name>